<protein>
    <submittedName>
        <fullName evidence="1">Uncharacterized protein</fullName>
    </submittedName>
</protein>
<evidence type="ECO:0000313" key="2">
    <source>
        <dbReference type="Proteomes" id="UP000195160"/>
    </source>
</evidence>
<organism evidence="1 2">
    <name type="scientific">Bacillus thuringiensis subsp. medellin</name>
    <dbReference type="NCBI Taxonomy" id="79672"/>
    <lineage>
        <taxon>Bacteria</taxon>
        <taxon>Bacillati</taxon>
        <taxon>Bacillota</taxon>
        <taxon>Bacilli</taxon>
        <taxon>Bacillales</taxon>
        <taxon>Bacillaceae</taxon>
        <taxon>Bacillus</taxon>
        <taxon>Bacillus cereus group</taxon>
    </lineage>
</organism>
<reference evidence="1 2" key="1">
    <citation type="submission" date="2016-10" db="EMBL/GenBank/DDBJ databases">
        <title>Comparative genomics of Bacillus thuringiensis reveals a path to pathogens against multiple invertebrate hosts.</title>
        <authorList>
            <person name="Zheng J."/>
            <person name="Gao Q."/>
            <person name="Liu H."/>
            <person name="Peng D."/>
            <person name="Ruan L."/>
            <person name="Sun M."/>
        </authorList>
    </citation>
    <scope>NUCLEOTIDE SEQUENCE [LARGE SCALE GENOMIC DNA]</scope>
    <source>
        <strain evidence="1">T30001</strain>
    </source>
</reference>
<dbReference type="RefSeq" id="WP_088067083.1">
    <property type="nucleotide sequence ID" value="NZ_MOOV01000119.1"/>
</dbReference>
<dbReference type="EMBL" id="MOOV01000119">
    <property type="protein sequence ID" value="OUB99418.1"/>
    <property type="molecule type" value="Genomic_DNA"/>
</dbReference>
<sequence length="187" mass="20722">MLDSLSEKVLKYIILNSRHPLTSTEIIDAFSTEPLTSVKDALGNLFQKEYIYGQYAEGSLHEIIPAHAGRVYFEMKEKSNTMNPSGSTVFNIQQATNSILGNQQHASINQTTINFESLKELVASKGEADNPEIQELIALLQNHLEQNTPLEKGMLSRFGDVLAQHPWLSNPLGQWIIQALTGLSSGL</sequence>
<dbReference type="AlphaFoldDB" id="A0A9X6RGG3"/>
<gene>
    <name evidence="1" type="ORF">BK784_15780</name>
</gene>
<accession>A0A9X6RGG3</accession>
<name>A0A9X6RGG3_BACTV</name>
<evidence type="ECO:0000313" key="1">
    <source>
        <dbReference type="EMBL" id="OUB99418.1"/>
    </source>
</evidence>
<dbReference type="Proteomes" id="UP000195160">
    <property type="component" value="Unassembled WGS sequence"/>
</dbReference>
<comment type="caution">
    <text evidence="1">The sequence shown here is derived from an EMBL/GenBank/DDBJ whole genome shotgun (WGS) entry which is preliminary data.</text>
</comment>
<proteinExistence type="predicted"/>